<evidence type="ECO:0000313" key="2">
    <source>
        <dbReference type="Proteomes" id="UP000031668"/>
    </source>
</evidence>
<dbReference type="Proteomes" id="UP000031668">
    <property type="component" value="Unassembled WGS sequence"/>
</dbReference>
<evidence type="ECO:0000313" key="1">
    <source>
        <dbReference type="EMBL" id="KII70125.1"/>
    </source>
</evidence>
<comment type="caution">
    <text evidence="1">The sequence shown here is derived from an EMBL/GenBank/DDBJ whole genome shotgun (WGS) entry which is preliminary data.</text>
</comment>
<sequence length="121" mass="14837">MKYRVSRPLWDEMRFKMEYLCTCMPFIFLLKSFLLCKNFTKIKRVKRIKNCLITGAFILLECYHIPLFRGRLTHFSLYFFIYRVLHQLCDTISTDVAHYLSNLNTVCFYYRTFYARLHFLL</sequence>
<name>A0A0C2N1B2_THEKT</name>
<reference evidence="1 2" key="1">
    <citation type="journal article" date="2014" name="Genome Biol. Evol.">
        <title>The genome of the myxosporean Thelohanellus kitauei shows adaptations to nutrient acquisition within its fish host.</title>
        <authorList>
            <person name="Yang Y."/>
            <person name="Xiong J."/>
            <person name="Zhou Z."/>
            <person name="Huo F."/>
            <person name="Miao W."/>
            <person name="Ran C."/>
            <person name="Liu Y."/>
            <person name="Zhang J."/>
            <person name="Feng J."/>
            <person name="Wang M."/>
            <person name="Wang M."/>
            <person name="Wang L."/>
            <person name="Yao B."/>
        </authorList>
    </citation>
    <scope>NUCLEOTIDE SEQUENCE [LARGE SCALE GENOMIC DNA]</scope>
    <source>
        <strain evidence="1">Wuqing</strain>
    </source>
</reference>
<proteinExistence type="predicted"/>
<gene>
    <name evidence="1" type="ORF">RF11_04135</name>
</gene>
<protein>
    <submittedName>
        <fullName evidence="1">Uncharacterized protein</fullName>
    </submittedName>
</protein>
<organism evidence="1 2">
    <name type="scientific">Thelohanellus kitauei</name>
    <name type="common">Myxosporean</name>
    <dbReference type="NCBI Taxonomy" id="669202"/>
    <lineage>
        <taxon>Eukaryota</taxon>
        <taxon>Metazoa</taxon>
        <taxon>Cnidaria</taxon>
        <taxon>Myxozoa</taxon>
        <taxon>Myxosporea</taxon>
        <taxon>Bivalvulida</taxon>
        <taxon>Platysporina</taxon>
        <taxon>Myxobolidae</taxon>
        <taxon>Thelohanellus</taxon>
    </lineage>
</organism>
<dbReference type="AlphaFoldDB" id="A0A0C2N1B2"/>
<keyword evidence="2" id="KW-1185">Reference proteome</keyword>
<dbReference type="EMBL" id="JWZT01002169">
    <property type="protein sequence ID" value="KII70125.1"/>
    <property type="molecule type" value="Genomic_DNA"/>
</dbReference>
<accession>A0A0C2N1B2</accession>